<dbReference type="PANTHER" id="PTHR33236">
    <property type="entry name" value="INTRAFLAGELLAR TRANSPORT PROTEIN 122 FAMILY PROTEIN-RELATED"/>
    <property type="match status" value="1"/>
</dbReference>
<gene>
    <name evidence="3" type="ORF">O3P69_015824</name>
</gene>
<protein>
    <recommendedName>
        <fullName evidence="2">CUB domain-containing protein</fullName>
    </recommendedName>
</protein>
<feature type="region of interest" description="Disordered" evidence="1">
    <location>
        <begin position="63"/>
        <end position="109"/>
    </location>
</feature>
<sequence length="459" mass="49260">MHDTFSLSLSAPLGDEPRQGIHAVLVLVTEAGTDASADGEDEHKGGERLSGNIRVQKHNGWNQDEACRHTPGPFPQPHPRHDAPRQGGVESTGGNSIQTHKEKQEVSYKQATTRRWPVEVFYLKTFLGVVARGARASGAACVGEGGRGGVCLLEEECVRGGGTPSLPCNEGNYATCCLAFVRGCGGETVTNRTYWTQPTRLTGGATCTLRVQKISTAICYIRLDLHVFQLAPPTLGHCNRDHLALSGQNINSIVPRLCGTNSGQHLYVGVGRVLGPLELVVTTLGEEPGRRWEIEVTQVECCGEGAPPDGCLQYYASPQGSFASFNYLPNGSSQYLNNLNYVVCVARAAAFCSITYTAGDKMDNTTFQMVNFSLRDDMLTPTVTPGEAGVGVVPCRGDYVVMAGTRLCGDRLNDGSVEPQPTDNGPVTDSTSGPFLVQVMSDSQFIGRGFNLTYHQNPC</sequence>
<feature type="region of interest" description="Disordered" evidence="1">
    <location>
        <begin position="412"/>
        <end position="432"/>
    </location>
</feature>
<comment type="caution">
    <text evidence="3">The sequence shown here is derived from an EMBL/GenBank/DDBJ whole genome shotgun (WGS) entry which is preliminary data.</text>
</comment>
<evidence type="ECO:0000313" key="3">
    <source>
        <dbReference type="EMBL" id="KAK8383617.1"/>
    </source>
</evidence>
<evidence type="ECO:0000313" key="4">
    <source>
        <dbReference type="Proteomes" id="UP001487740"/>
    </source>
</evidence>
<proteinExistence type="predicted"/>
<organism evidence="3 4">
    <name type="scientific">Scylla paramamosain</name>
    <name type="common">Mud crab</name>
    <dbReference type="NCBI Taxonomy" id="85552"/>
    <lineage>
        <taxon>Eukaryota</taxon>
        <taxon>Metazoa</taxon>
        <taxon>Ecdysozoa</taxon>
        <taxon>Arthropoda</taxon>
        <taxon>Crustacea</taxon>
        <taxon>Multicrustacea</taxon>
        <taxon>Malacostraca</taxon>
        <taxon>Eumalacostraca</taxon>
        <taxon>Eucarida</taxon>
        <taxon>Decapoda</taxon>
        <taxon>Pleocyemata</taxon>
        <taxon>Brachyura</taxon>
        <taxon>Eubrachyura</taxon>
        <taxon>Portunoidea</taxon>
        <taxon>Portunidae</taxon>
        <taxon>Portuninae</taxon>
        <taxon>Scylla</taxon>
    </lineage>
</organism>
<reference evidence="3 4" key="1">
    <citation type="submission" date="2023-03" db="EMBL/GenBank/DDBJ databases">
        <title>High-quality genome of Scylla paramamosain provides insights in environmental adaptation.</title>
        <authorList>
            <person name="Zhang L."/>
        </authorList>
    </citation>
    <scope>NUCLEOTIDE SEQUENCE [LARGE SCALE GENOMIC DNA]</scope>
    <source>
        <strain evidence="3">LZ_2023a</strain>
        <tissue evidence="3">Muscle</tissue>
    </source>
</reference>
<dbReference type="InterPro" id="IPR035914">
    <property type="entry name" value="Sperma_CUB_dom_sf"/>
</dbReference>
<name>A0AAW0TB47_SCYPA</name>
<dbReference type="InterPro" id="IPR058698">
    <property type="entry name" value="CUB_metazoa"/>
</dbReference>
<dbReference type="EMBL" id="JARAKH010000036">
    <property type="protein sequence ID" value="KAK8383617.1"/>
    <property type="molecule type" value="Genomic_DNA"/>
</dbReference>
<evidence type="ECO:0000259" key="2">
    <source>
        <dbReference type="Pfam" id="PF26080"/>
    </source>
</evidence>
<dbReference type="Gene3D" id="2.60.120.290">
    <property type="entry name" value="Spermadhesin, CUB domain"/>
    <property type="match status" value="1"/>
</dbReference>
<dbReference type="Proteomes" id="UP001487740">
    <property type="component" value="Unassembled WGS sequence"/>
</dbReference>
<evidence type="ECO:0000256" key="1">
    <source>
        <dbReference type="SAM" id="MobiDB-lite"/>
    </source>
</evidence>
<accession>A0AAW0TB47</accession>
<feature type="compositionally biased region" description="Polar residues" evidence="1">
    <location>
        <begin position="419"/>
        <end position="432"/>
    </location>
</feature>
<dbReference type="PANTHER" id="PTHR33236:SF11">
    <property type="entry name" value="CUB DOMAIN-CONTAINING PROTEIN"/>
    <property type="match status" value="1"/>
</dbReference>
<keyword evidence="4" id="KW-1185">Reference proteome</keyword>
<feature type="region of interest" description="Disordered" evidence="1">
    <location>
        <begin position="35"/>
        <end position="54"/>
    </location>
</feature>
<dbReference type="Pfam" id="PF26080">
    <property type="entry name" value="CUB_animal"/>
    <property type="match status" value="1"/>
</dbReference>
<feature type="domain" description="CUB" evidence="2">
    <location>
        <begin position="308"/>
        <end position="457"/>
    </location>
</feature>
<dbReference type="AlphaFoldDB" id="A0AAW0TB47"/>